<evidence type="ECO:0000256" key="5">
    <source>
        <dbReference type="ARBA" id="ARBA00022989"/>
    </source>
</evidence>
<evidence type="ECO:0000256" key="6">
    <source>
        <dbReference type="ARBA" id="ARBA00023136"/>
    </source>
</evidence>
<feature type="transmembrane region" description="Helical" evidence="7">
    <location>
        <begin position="136"/>
        <end position="155"/>
    </location>
</feature>
<feature type="transmembrane region" description="Helical" evidence="7">
    <location>
        <begin position="253"/>
        <end position="275"/>
    </location>
</feature>
<keyword evidence="2" id="KW-0813">Transport</keyword>
<feature type="transmembrane region" description="Helical" evidence="7">
    <location>
        <begin position="36"/>
        <end position="57"/>
    </location>
</feature>
<dbReference type="PANTHER" id="PTHR43266">
    <property type="entry name" value="MACROLIDE-EFFLUX PROTEIN"/>
    <property type="match status" value="1"/>
</dbReference>
<evidence type="ECO:0000256" key="7">
    <source>
        <dbReference type="SAM" id="Phobius"/>
    </source>
</evidence>
<evidence type="ECO:0000256" key="4">
    <source>
        <dbReference type="ARBA" id="ARBA00022692"/>
    </source>
</evidence>
<feature type="transmembrane region" description="Helical" evidence="7">
    <location>
        <begin position="282"/>
        <end position="301"/>
    </location>
</feature>
<organism evidence="8 9">
    <name type="scientific">Lusitaniella coriacea LEGE 07157</name>
    <dbReference type="NCBI Taxonomy" id="945747"/>
    <lineage>
        <taxon>Bacteria</taxon>
        <taxon>Bacillati</taxon>
        <taxon>Cyanobacteriota</taxon>
        <taxon>Cyanophyceae</taxon>
        <taxon>Spirulinales</taxon>
        <taxon>Lusitaniellaceae</taxon>
        <taxon>Lusitaniella</taxon>
    </lineage>
</organism>
<keyword evidence="4 7" id="KW-0812">Transmembrane</keyword>
<dbReference type="InterPro" id="IPR036259">
    <property type="entry name" value="MFS_trans_sf"/>
</dbReference>
<dbReference type="CDD" id="cd06173">
    <property type="entry name" value="MFS_MefA_like"/>
    <property type="match status" value="1"/>
</dbReference>
<dbReference type="InterPro" id="IPR011701">
    <property type="entry name" value="MFS"/>
</dbReference>
<evidence type="ECO:0000256" key="1">
    <source>
        <dbReference type="ARBA" id="ARBA00004651"/>
    </source>
</evidence>
<feature type="transmembrane region" description="Helical" evidence="7">
    <location>
        <begin position="69"/>
        <end position="90"/>
    </location>
</feature>
<keyword evidence="9" id="KW-1185">Reference proteome</keyword>
<dbReference type="EMBL" id="JADEWZ010000035">
    <property type="protein sequence ID" value="MBE9118003.1"/>
    <property type="molecule type" value="Genomic_DNA"/>
</dbReference>
<keyword evidence="3" id="KW-1003">Cell membrane</keyword>
<evidence type="ECO:0000256" key="3">
    <source>
        <dbReference type="ARBA" id="ARBA00022475"/>
    </source>
</evidence>
<reference evidence="8" key="1">
    <citation type="submission" date="2020-10" db="EMBL/GenBank/DDBJ databases">
        <authorList>
            <person name="Castelo-Branco R."/>
            <person name="Eusebio N."/>
            <person name="Adriana R."/>
            <person name="Vieira A."/>
            <person name="Brugerolle De Fraissinette N."/>
            <person name="Rezende De Castro R."/>
            <person name="Schneider M.P."/>
            <person name="Vasconcelos V."/>
            <person name="Leao P.N."/>
        </authorList>
    </citation>
    <scope>NUCLEOTIDE SEQUENCE</scope>
    <source>
        <strain evidence="8">LEGE 07157</strain>
    </source>
</reference>
<evidence type="ECO:0000313" key="9">
    <source>
        <dbReference type="Proteomes" id="UP000654482"/>
    </source>
</evidence>
<gene>
    <name evidence="8" type="ORF">IQ249_19065</name>
</gene>
<accession>A0A8J7IWF7</accession>
<dbReference type="Proteomes" id="UP000654482">
    <property type="component" value="Unassembled WGS sequence"/>
</dbReference>
<dbReference type="AlphaFoldDB" id="A0A8J7IWF7"/>
<dbReference type="SUPFAM" id="SSF103473">
    <property type="entry name" value="MFS general substrate transporter"/>
    <property type="match status" value="1"/>
</dbReference>
<feature type="transmembrane region" description="Helical" evidence="7">
    <location>
        <begin position="96"/>
        <end position="124"/>
    </location>
</feature>
<sequence>MQTFIILWVGQIASAIGSSMTYFALTLWVWQQTESATAIALILFFYQLPQIAISLFSGILVDRVSRKHLLILSDTGSACCTLSVGILAAFGMLQLWHIYLIAAIIGCFGNVQALTYSTTVPLIVPPQHHARASSMGAMVGYGAGILAPALAGILYPTIGLLGITLIDMGTFGMAILALFPIQIPQIDRKNENPDVQAQRNKWRDLTFGFRYIASNPSLLAMVIAMSAFAFLHQMGETLYQPMILARTGGDTRILGIVVAASGMGGVAGAIAFGIWGGFKRRVFGLLFGFIGTGLSKLLLGLGQLPVIWGVAQFGSSFHSPLIFSSYMAVWYAKVAPELQGRVLAADYLIGLAIGSSASLSAGLLADRVFEPIVLSKNWFSSLFHPLVGATTGSGISLLYVLNALCLVFLGIGSFAIHRLRNADTIMPDDEAFGQ</sequence>
<feature type="transmembrane region" description="Helical" evidence="7">
    <location>
        <begin position="385"/>
        <end position="411"/>
    </location>
</feature>
<feature type="transmembrane region" description="Helical" evidence="7">
    <location>
        <begin position="7"/>
        <end position="30"/>
    </location>
</feature>
<comment type="subcellular location">
    <subcellularLocation>
        <location evidence="1">Cell membrane</location>
        <topology evidence="1">Multi-pass membrane protein</topology>
    </subcellularLocation>
</comment>
<feature type="transmembrane region" description="Helical" evidence="7">
    <location>
        <begin position="161"/>
        <end position="181"/>
    </location>
</feature>
<proteinExistence type="predicted"/>
<feature type="transmembrane region" description="Helical" evidence="7">
    <location>
        <begin position="209"/>
        <end position="233"/>
    </location>
</feature>
<evidence type="ECO:0000313" key="8">
    <source>
        <dbReference type="EMBL" id="MBE9118003.1"/>
    </source>
</evidence>
<name>A0A8J7IWF7_9CYAN</name>
<feature type="transmembrane region" description="Helical" evidence="7">
    <location>
        <begin position="344"/>
        <end position="365"/>
    </location>
</feature>
<feature type="transmembrane region" description="Helical" evidence="7">
    <location>
        <begin position="307"/>
        <end position="332"/>
    </location>
</feature>
<comment type="caution">
    <text evidence="8">The sequence shown here is derived from an EMBL/GenBank/DDBJ whole genome shotgun (WGS) entry which is preliminary data.</text>
</comment>
<keyword evidence="5 7" id="KW-1133">Transmembrane helix</keyword>
<dbReference type="RefSeq" id="WP_194031090.1">
    <property type="nucleotide sequence ID" value="NZ_JADEWZ010000035.1"/>
</dbReference>
<dbReference type="Gene3D" id="1.20.1250.20">
    <property type="entry name" value="MFS general substrate transporter like domains"/>
    <property type="match status" value="1"/>
</dbReference>
<dbReference type="PANTHER" id="PTHR43266:SF2">
    <property type="entry name" value="MAJOR FACILITATOR SUPERFAMILY (MFS) PROFILE DOMAIN-CONTAINING PROTEIN"/>
    <property type="match status" value="1"/>
</dbReference>
<dbReference type="GO" id="GO:0005886">
    <property type="term" value="C:plasma membrane"/>
    <property type="evidence" value="ECO:0007669"/>
    <property type="project" value="UniProtKB-SubCell"/>
</dbReference>
<keyword evidence="6 7" id="KW-0472">Membrane</keyword>
<dbReference type="GO" id="GO:0022857">
    <property type="term" value="F:transmembrane transporter activity"/>
    <property type="evidence" value="ECO:0007669"/>
    <property type="project" value="InterPro"/>
</dbReference>
<evidence type="ECO:0000256" key="2">
    <source>
        <dbReference type="ARBA" id="ARBA00022448"/>
    </source>
</evidence>
<protein>
    <submittedName>
        <fullName evidence="8">MFS transporter</fullName>
    </submittedName>
</protein>
<dbReference type="Pfam" id="PF07690">
    <property type="entry name" value="MFS_1"/>
    <property type="match status" value="1"/>
</dbReference>